<dbReference type="Pfam" id="PF00790">
    <property type="entry name" value="VHS"/>
    <property type="match status" value="1"/>
</dbReference>
<dbReference type="GO" id="GO:0030479">
    <property type="term" value="C:actin cortical patch"/>
    <property type="evidence" value="ECO:0007669"/>
    <property type="project" value="TreeGrafter"/>
</dbReference>
<keyword evidence="3" id="KW-0653">Protein transport</keyword>
<dbReference type="InterPro" id="IPR045007">
    <property type="entry name" value="LSB5"/>
</dbReference>
<evidence type="ECO:0000256" key="4">
    <source>
        <dbReference type="SAM" id="MobiDB-lite"/>
    </source>
</evidence>
<dbReference type="Pfam" id="PF03127">
    <property type="entry name" value="GAT"/>
    <property type="match status" value="1"/>
</dbReference>
<evidence type="ECO:0000259" key="5">
    <source>
        <dbReference type="PROSITE" id="PS50179"/>
    </source>
</evidence>
<dbReference type="PANTHER" id="PTHR47789">
    <property type="entry name" value="LAS SEVENTEEN-BINDING PROTEIN 5"/>
    <property type="match status" value="1"/>
</dbReference>
<dbReference type="InterPro" id="IPR004152">
    <property type="entry name" value="GAT_dom"/>
</dbReference>
<gene>
    <name evidence="7" type="ORF">S7711_05225</name>
</gene>
<dbReference type="GO" id="GO:0015031">
    <property type="term" value="P:protein transport"/>
    <property type="evidence" value="ECO:0007669"/>
    <property type="project" value="UniProtKB-KW"/>
</dbReference>
<dbReference type="OrthoDB" id="10068368at2759"/>
<dbReference type="PROSITE" id="PS50909">
    <property type="entry name" value="GAT"/>
    <property type="match status" value="1"/>
</dbReference>
<feature type="compositionally biased region" description="Basic and acidic residues" evidence="4">
    <location>
        <begin position="216"/>
        <end position="237"/>
    </location>
</feature>
<dbReference type="GO" id="GO:0007034">
    <property type="term" value="P:vacuolar transport"/>
    <property type="evidence" value="ECO:0007669"/>
    <property type="project" value="UniProtKB-ARBA"/>
</dbReference>
<feature type="region of interest" description="Disordered" evidence="4">
    <location>
        <begin position="142"/>
        <end position="237"/>
    </location>
</feature>
<dbReference type="HOGENOM" id="CLU_036827_0_0_1"/>
<feature type="compositionally biased region" description="Acidic residues" evidence="4">
    <location>
        <begin position="405"/>
        <end position="418"/>
    </location>
</feature>
<dbReference type="GO" id="GO:0007015">
    <property type="term" value="P:actin filament organization"/>
    <property type="evidence" value="ECO:0007669"/>
    <property type="project" value="InterPro"/>
</dbReference>
<dbReference type="InterPro" id="IPR038425">
    <property type="entry name" value="GAT_sf"/>
</dbReference>
<dbReference type="PROSITE" id="PS50179">
    <property type="entry name" value="VHS"/>
    <property type="match status" value="1"/>
</dbReference>
<dbReference type="SMART" id="SM00288">
    <property type="entry name" value="VHS"/>
    <property type="match status" value="1"/>
</dbReference>
<evidence type="ECO:0008006" key="9">
    <source>
        <dbReference type="Google" id="ProtNLM"/>
    </source>
</evidence>
<protein>
    <recommendedName>
        <fullName evidence="9">VHS domain-containing protein</fullName>
    </recommendedName>
</protein>
<sequence length="437" mass="48160">MFQQKKPFSAVTVTIENLTAEAYEEDDFSGIPDLVEVIGLQATGPSEAARALRKKLKYGNVHRQLRALVILDGLVQNAGDRFQRNFLDEPLLERLRVCGTSDLSDPAVKAKCRELFRGWAAFGKTPGLQKLARLHKELPKRKAVVTQERSKVLQETEANPFGDEEEAEARRAAQQRAAAGSPSTSSTAAHTPAAPAHKKSSSVSASSSSSFFGSSHGDKKKDKDKAKGKRKPFDLQAEKEQMKSVIADSSIATTNLMNALQIINRETERISDNQQAVQHFEACKQLRRRVLRYIHNVEDEQWLGGLLHANDTLVHALMSFEQMDRSIDADSDSDDELAEQAHLYRMATAKGKEAMASTSPTSSQPPDLAGLSIGSSSHRPPAPPRPAPASKPAPPSHQQQQQREAEDEDDDDDDDDNPFADRNVVETPAVERGEPRW</sequence>
<reference evidence="7 8" key="1">
    <citation type="journal article" date="2014" name="BMC Genomics">
        <title>Comparative genome sequencing reveals chemotype-specific gene clusters in the toxigenic black mold Stachybotrys.</title>
        <authorList>
            <person name="Semeiks J."/>
            <person name="Borek D."/>
            <person name="Otwinowski Z."/>
            <person name="Grishin N.V."/>
        </authorList>
    </citation>
    <scope>NUCLEOTIDE SEQUENCE [LARGE SCALE GENOMIC DNA]</scope>
    <source>
        <strain evidence="8">CBS 109288 / IBT 7711</strain>
    </source>
</reference>
<organism evidence="7 8">
    <name type="scientific">Stachybotrys chartarum (strain CBS 109288 / IBT 7711)</name>
    <name type="common">Toxic black mold</name>
    <name type="synonym">Stilbospora chartarum</name>
    <dbReference type="NCBI Taxonomy" id="1280523"/>
    <lineage>
        <taxon>Eukaryota</taxon>
        <taxon>Fungi</taxon>
        <taxon>Dikarya</taxon>
        <taxon>Ascomycota</taxon>
        <taxon>Pezizomycotina</taxon>
        <taxon>Sordariomycetes</taxon>
        <taxon>Hypocreomycetidae</taxon>
        <taxon>Hypocreales</taxon>
        <taxon>Stachybotryaceae</taxon>
        <taxon>Stachybotrys</taxon>
    </lineage>
</organism>
<evidence type="ECO:0000256" key="1">
    <source>
        <dbReference type="ARBA" id="ARBA00011446"/>
    </source>
</evidence>
<comment type="subunit">
    <text evidence="1">Component of the ESCRT-0 complex composed of HSE1 and VPS27.</text>
</comment>
<name>A0A084ANJ2_STACB</name>
<dbReference type="CDD" id="cd16980">
    <property type="entry name" value="VHS_Lsb5"/>
    <property type="match status" value="1"/>
</dbReference>
<evidence type="ECO:0000313" key="7">
    <source>
        <dbReference type="EMBL" id="KEY66871.1"/>
    </source>
</evidence>
<dbReference type="Gene3D" id="1.20.58.160">
    <property type="match status" value="1"/>
</dbReference>
<dbReference type="PANTHER" id="PTHR47789:SF1">
    <property type="entry name" value="LAS SEVENTEEN-BINDING PROTEIN 5"/>
    <property type="match status" value="1"/>
</dbReference>
<dbReference type="SUPFAM" id="SSF89009">
    <property type="entry name" value="GAT-like domain"/>
    <property type="match status" value="1"/>
</dbReference>
<dbReference type="SUPFAM" id="SSF48464">
    <property type="entry name" value="ENTH/VHS domain"/>
    <property type="match status" value="1"/>
</dbReference>
<dbReference type="GO" id="GO:0051666">
    <property type="term" value="P:actin cortical patch localization"/>
    <property type="evidence" value="ECO:0007669"/>
    <property type="project" value="TreeGrafter"/>
</dbReference>
<dbReference type="GO" id="GO:0006897">
    <property type="term" value="P:endocytosis"/>
    <property type="evidence" value="ECO:0007669"/>
    <property type="project" value="InterPro"/>
</dbReference>
<feature type="compositionally biased region" description="Low complexity" evidence="4">
    <location>
        <begin position="172"/>
        <end position="215"/>
    </location>
</feature>
<evidence type="ECO:0000256" key="2">
    <source>
        <dbReference type="ARBA" id="ARBA00022448"/>
    </source>
</evidence>
<dbReference type="GO" id="GO:0043130">
    <property type="term" value="F:ubiquitin binding"/>
    <property type="evidence" value="ECO:0007669"/>
    <property type="project" value="InterPro"/>
</dbReference>
<keyword evidence="8" id="KW-1185">Reference proteome</keyword>
<dbReference type="AlphaFoldDB" id="A0A084ANJ2"/>
<feature type="compositionally biased region" description="Pro residues" evidence="4">
    <location>
        <begin position="380"/>
        <end position="395"/>
    </location>
</feature>
<feature type="domain" description="GAT" evidence="6">
    <location>
        <begin position="237"/>
        <end position="325"/>
    </location>
</feature>
<dbReference type="Gene3D" id="1.25.40.90">
    <property type="match status" value="1"/>
</dbReference>
<keyword evidence="2" id="KW-0813">Transport</keyword>
<dbReference type="GO" id="GO:0035091">
    <property type="term" value="F:phosphatidylinositol binding"/>
    <property type="evidence" value="ECO:0007669"/>
    <property type="project" value="InterPro"/>
</dbReference>
<dbReference type="InterPro" id="IPR044103">
    <property type="entry name" value="GAT_LSB5"/>
</dbReference>
<feature type="compositionally biased region" description="Polar residues" evidence="4">
    <location>
        <begin position="356"/>
        <end position="365"/>
    </location>
</feature>
<dbReference type="InterPro" id="IPR002014">
    <property type="entry name" value="VHS_dom"/>
</dbReference>
<proteinExistence type="predicted"/>
<dbReference type="EMBL" id="KL648641">
    <property type="protein sequence ID" value="KEY66871.1"/>
    <property type="molecule type" value="Genomic_DNA"/>
</dbReference>
<evidence type="ECO:0000256" key="3">
    <source>
        <dbReference type="ARBA" id="ARBA00022927"/>
    </source>
</evidence>
<dbReference type="InterPro" id="IPR008942">
    <property type="entry name" value="ENTH_VHS"/>
</dbReference>
<accession>A0A084ANJ2</accession>
<feature type="domain" description="VHS" evidence="5">
    <location>
        <begin position="18"/>
        <end position="146"/>
    </location>
</feature>
<evidence type="ECO:0000259" key="6">
    <source>
        <dbReference type="PROSITE" id="PS50909"/>
    </source>
</evidence>
<evidence type="ECO:0000313" key="8">
    <source>
        <dbReference type="Proteomes" id="UP000028045"/>
    </source>
</evidence>
<dbReference type="CDD" id="cd14232">
    <property type="entry name" value="GAT_LSB5"/>
    <property type="match status" value="1"/>
</dbReference>
<dbReference type="Proteomes" id="UP000028045">
    <property type="component" value="Unassembled WGS sequence"/>
</dbReference>
<feature type="region of interest" description="Disordered" evidence="4">
    <location>
        <begin position="350"/>
        <end position="437"/>
    </location>
</feature>